<feature type="transmembrane region" description="Helical" evidence="2">
    <location>
        <begin position="38"/>
        <end position="58"/>
    </location>
</feature>
<gene>
    <name evidence="3" type="ORF">CDL15_Pgr024393</name>
    <name evidence="4" type="ORF">CRG98_036967</name>
</gene>
<feature type="compositionally biased region" description="Polar residues" evidence="1">
    <location>
        <begin position="1"/>
        <end position="12"/>
    </location>
</feature>
<reference evidence="5" key="1">
    <citation type="journal article" date="2017" name="Plant J.">
        <title>The pomegranate (Punica granatum L.) genome and the genomics of punicalagin biosynthesis.</title>
        <authorList>
            <person name="Qin G."/>
            <person name="Xu C."/>
            <person name="Ming R."/>
            <person name="Tang H."/>
            <person name="Guyot R."/>
            <person name="Kramer E.M."/>
            <person name="Hu Y."/>
            <person name="Yi X."/>
            <person name="Qi Y."/>
            <person name="Xu X."/>
            <person name="Gao Z."/>
            <person name="Pan H."/>
            <person name="Jian J."/>
            <person name="Tian Y."/>
            <person name="Yue Z."/>
            <person name="Xu Y."/>
        </authorList>
    </citation>
    <scope>NUCLEOTIDE SEQUENCE [LARGE SCALE GENOMIC DNA]</scope>
    <source>
        <strain evidence="5">cv. Dabenzi</strain>
    </source>
</reference>
<dbReference type="GeneID" id="116199945"/>
<comment type="caution">
    <text evidence="3">The sequence shown here is derived from an EMBL/GenBank/DDBJ whole genome shotgun (WGS) entry which is preliminary data.</text>
</comment>
<keyword evidence="2" id="KW-1133">Transmembrane helix</keyword>
<feature type="compositionally biased region" description="Basic residues" evidence="1">
    <location>
        <begin position="76"/>
        <end position="86"/>
    </location>
</feature>
<dbReference type="EMBL" id="PGOL01003139">
    <property type="protein sequence ID" value="PKI42685.1"/>
    <property type="molecule type" value="Genomic_DNA"/>
</dbReference>
<evidence type="ECO:0000256" key="2">
    <source>
        <dbReference type="SAM" id="Phobius"/>
    </source>
</evidence>
<name>A0A218XWW4_PUNGR</name>
<dbReference type="Proteomes" id="UP000197138">
    <property type="component" value="Unassembled WGS sequence"/>
</dbReference>
<dbReference type="Proteomes" id="UP000233551">
    <property type="component" value="Unassembled WGS sequence"/>
</dbReference>
<accession>A0A218XWW4</accession>
<protein>
    <recommendedName>
        <fullName evidence="7">Transmembrane protein</fullName>
    </recommendedName>
</protein>
<feature type="compositionally biased region" description="Basic and acidic residues" evidence="1">
    <location>
        <begin position="87"/>
        <end position="107"/>
    </location>
</feature>
<feature type="region of interest" description="Disordered" evidence="1">
    <location>
        <begin position="1"/>
        <end position="31"/>
    </location>
</feature>
<feature type="compositionally biased region" description="Basic and acidic residues" evidence="1">
    <location>
        <begin position="120"/>
        <end position="134"/>
    </location>
</feature>
<dbReference type="AlphaFoldDB" id="A0A218XWW4"/>
<feature type="compositionally biased region" description="Polar residues" evidence="1">
    <location>
        <begin position="18"/>
        <end position="31"/>
    </location>
</feature>
<feature type="region of interest" description="Disordered" evidence="1">
    <location>
        <begin position="69"/>
        <end position="160"/>
    </location>
</feature>
<dbReference type="PANTHER" id="PTHR33429">
    <property type="entry name" value="OS02G0708000 PROTEIN-RELATED"/>
    <property type="match status" value="1"/>
</dbReference>
<keyword evidence="6" id="KW-1185">Reference proteome</keyword>
<keyword evidence="2" id="KW-0472">Membrane</keyword>
<keyword evidence="2" id="KW-0812">Transmembrane</keyword>
<dbReference type="EMBL" id="MTKT01000666">
    <property type="protein sequence ID" value="OWM89645.1"/>
    <property type="molecule type" value="Genomic_DNA"/>
</dbReference>
<evidence type="ECO:0000313" key="3">
    <source>
        <dbReference type="EMBL" id="OWM89645.1"/>
    </source>
</evidence>
<dbReference type="PANTHER" id="PTHR33429:SF7">
    <property type="entry name" value="OS02G0708000 PROTEIN"/>
    <property type="match status" value="1"/>
</dbReference>
<evidence type="ECO:0000256" key="1">
    <source>
        <dbReference type="SAM" id="MobiDB-lite"/>
    </source>
</evidence>
<evidence type="ECO:0000313" key="4">
    <source>
        <dbReference type="EMBL" id="PKI42685.1"/>
    </source>
</evidence>
<evidence type="ECO:0000313" key="5">
    <source>
        <dbReference type="Proteomes" id="UP000197138"/>
    </source>
</evidence>
<evidence type="ECO:0000313" key="6">
    <source>
        <dbReference type="Proteomes" id="UP000233551"/>
    </source>
</evidence>
<organism evidence="3 5">
    <name type="scientific">Punica granatum</name>
    <name type="common">Pomegranate</name>
    <dbReference type="NCBI Taxonomy" id="22663"/>
    <lineage>
        <taxon>Eukaryota</taxon>
        <taxon>Viridiplantae</taxon>
        <taxon>Streptophyta</taxon>
        <taxon>Embryophyta</taxon>
        <taxon>Tracheophyta</taxon>
        <taxon>Spermatophyta</taxon>
        <taxon>Magnoliopsida</taxon>
        <taxon>eudicotyledons</taxon>
        <taxon>Gunneridae</taxon>
        <taxon>Pentapetalae</taxon>
        <taxon>rosids</taxon>
        <taxon>malvids</taxon>
        <taxon>Myrtales</taxon>
        <taxon>Lythraceae</taxon>
        <taxon>Punica</taxon>
    </lineage>
</organism>
<dbReference type="OrthoDB" id="1661247at2759"/>
<reference evidence="4 6" key="3">
    <citation type="submission" date="2017-11" db="EMBL/GenBank/DDBJ databases">
        <title>De-novo sequencing of pomegranate (Punica granatum L.) genome.</title>
        <authorList>
            <person name="Akparov Z."/>
            <person name="Amiraslanov A."/>
            <person name="Hajiyeva S."/>
            <person name="Abbasov M."/>
            <person name="Kaur K."/>
            <person name="Hamwieh A."/>
            <person name="Solovyev V."/>
            <person name="Salamov A."/>
            <person name="Braich B."/>
            <person name="Kosarev P."/>
            <person name="Mahmoud A."/>
            <person name="Hajiyev E."/>
            <person name="Babayeva S."/>
            <person name="Izzatullayeva V."/>
            <person name="Mammadov A."/>
            <person name="Mammadov A."/>
            <person name="Sharifova S."/>
            <person name="Ojaghi J."/>
            <person name="Eynullazada K."/>
            <person name="Bayramov B."/>
            <person name="Abdulazimova A."/>
            <person name="Shahmuradov I."/>
        </authorList>
    </citation>
    <scope>NUCLEOTIDE SEQUENCE [LARGE SCALE GENOMIC DNA]</scope>
    <source>
        <strain evidence="4">AG2017</strain>
        <strain evidence="6">cv. AG2017</strain>
        <tissue evidence="4">Leaf</tissue>
    </source>
</reference>
<reference evidence="3" key="2">
    <citation type="submission" date="2017-06" db="EMBL/GenBank/DDBJ databases">
        <title>The pomegranate genome and the genomics of punicalagin biosynthesis.</title>
        <authorList>
            <person name="Xu C."/>
        </authorList>
    </citation>
    <scope>NUCLEOTIDE SEQUENCE [LARGE SCALE GENOMIC DNA]</scope>
    <source>
        <tissue evidence="3">Fresh leaf</tissue>
    </source>
</reference>
<evidence type="ECO:0008006" key="7">
    <source>
        <dbReference type="Google" id="ProtNLM"/>
    </source>
</evidence>
<sequence>MSSQLQQPNVPQQPGMMSPNTIPGQPQPTYHSHSNGSFGTVFIVLAVIVVISAIACCLGRFCNRRAQAYTGPKQPKQARSKANHGHPPKDHDVEFGFDKKMGHDNPKLGKQSSRVGQGPPDKESEIEFSFDRKMRAPRSGYKPSMEGGYGRGPTNPTDDV</sequence>
<proteinExistence type="predicted"/>